<dbReference type="EMBL" id="GGEC01076357">
    <property type="protein sequence ID" value="MBX56841.1"/>
    <property type="molecule type" value="Transcribed_RNA"/>
</dbReference>
<accession>A0A2P2PQ85</accession>
<reference evidence="1" key="1">
    <citation type="submission" date="2018-02" db="EMBL/GenBank/DDBJ databases">
        <title>Rhizophora mucronata_Transcriptome.</title>
        <authorList>
            <person name="Meera S.P."/>
            <person name="Sreeshan A."/>
            <person name="Augustine A."/>
        </authorList>
    </citation>
    <scope>NUCLEOTIDE SEQUENCE</scope>
    <source>
        <tissue evidence="1">Leaf</tissue>
    </source>
</reference>
<organism evidence="1">
    <name type="scientific">Rhizophora mucronata</name>
    <name type="common">Asiatic mangrove</name>
    <dbReference type="NCBI Taxonomy" id="61149"/>
    <lineage>
        <taxon>Eukaryota</taxon>
        <taxon>Viridiplantae</taxon>
        <taxon>Streptophyta</taxon>
        <taxon>Embryophyta</taxon>
        <taxon>Tracheophyta</taxon>
        <taxon>Spermatophyta</taxon>
        <taxon>Magnoliopsida</taxon>
        <taxon>eudicotyledons</taxon>
        <taxon>Gunneridae</taxon>
        <taxon>Pentapetalae</taxon>
        <taxon>rosids</taxon>
        <taxon>fabids</taxon>
        <taxon>Malpighiales</taxon>
        <taxon>Rhizophoraceae</taxon>
        <taxon>Rhizophora</taxon>
    </lineage>
</organism>
<name>A0A2P2PQ85_RHIMU</name>
<sequence>MHQLLQNQIP</sequence>
<proteinExistence type="predicted"/>
<evidence type="ECO:0000313" key="1">
    <source>
        <dbReference type="EMBL" id="MBX56841.1"/>
    </source>
</evidence>
<protein>
    <submittedName>
        <fullName evidence="1">Uncharacterized protein</fullName>
    </submittedName>
</protein>